<reference evidence="1 2" key="1">
    <citation type="submission" date="2015-12" db="EMBL/GenBank/DDBJ databases">
        <title>Haloferax profundi sp. nov. isolated from the Discovery deep brine-seawater interface in the Red Sea.</title>
        <authorList>
            <person name="Zhang G."/>
            <person name="Stingl U."/>
            <person name="Rashid M."/>
        </authorList>
    </citation>
    <scope>NUCLEOTIDE SEQUENCE [LARGE SCALE GENOMIC DNA]</scope>
    <source>
        <strain evidence="1 2">SB29</strain>
    </source>
</reference>
<dbReference type="AlphaFoldDB" id="A0A0W1RJY4"/>
<dbReference type="Pfam" id="PF26507">
    <property type="entry name" value="DUF8169"/>
    <property type="match status" value="1"/>
</dbReference>
<gene>
    <name evidence="1" type="ORF">AUR66_19600</name>
</gene>
<evidence type="ECO:0000313" key="1">
    <source>
        <dbReference type="EMBL" id="KTG13079.1"/>
    </source>
</evidence>
<dbReference type="InterPro" id="IPR058482">
    <property type="entry name" value="DUF8169"/>
</dbReference>
<dbReference type="EMBL" id="LOPV01000613">
    <property type="protein sequence ID" value="KTG13079.1"/>
    <property type="molecule type" value="Genomic_DNA"/>
</dbReference>
<sequence>MDEFAPGGDVEDVFTDTCVLFAYAVEGEKGARVLFEESTFDKVASERIKREFVSVADRHQDIHRELLEFAATDDLDEYEPTDLHQKNDVRYVIDLYSDLSEMDDVEVVRRLNELINRLEKARDELFETDGVLTVLTLDGVDAQLVGQLRGVVENEADIRVLCDAAAWSRNGGSGTFLTEDTEDLLGSDEDTGSTLKGGNVDESSGGLSDSFADFLGSENKSIPERINDQIVSRYDTDSSLQILSIDDFLAIEAE</sequence>
<protein>
    <recommendedName>
        <fullName evidence="3">PIN domain-containing protein</fullName>
    </recommendedName>
</protein>
<accession>A0A0W1RJY4</accession>
<comment type="caution">
    <text evidence="1">The sequence shown here is derived from an EMBL/GenBank/DDBJ whole genome shotgun (WGS) entry which is preliminary data.</text>
</comment>
<name>A0A0W1RJY4_9EURY</name>
<evidence type="ECO:0008006" key="3">
    <source>
        <dbReference type="Google" id="ProtNLM"/>
    </source>
</evidence>
<dbReference type="OrthoDB" id="350332at2157"/>
<keyword evidence="2" id="KW-1185">Reference proteome</keyword>
<organism evidence="1 2">
    <name type="scientific">Haloferax profundi</name>
    <dbReference type="NCBI Taxonomy" id="1544718"/>
    <lineage>
        <taxon>Archaea</taxon>
        <taxon>Methanobacteriati</taxon>
        <taxon>Methanobacteriota</taxon>
        <taxon>Stenosarchaea group</taxon>
        <taxon>Halobacteria</taxon>
        <taxon>Halobacteriales</taxon>
        <taxon>Haloferacaceae</taxon>
        <taxon>Haloferax</taxon>
    </lineage>
</organism>
<dbReference type="Proteomes" id="UP000053157">
    <property type="component" value="Unassembled WGS sequence"/>
</dbReference>
<dbReference type="RefSeq" id="WP_058573494.1">
    <property type="nucleotide sequence ID" value="NZ_LOPV01000613.1"/>
</dbReference>
<proteinExistence type="predicted"/>
<evidence type="ECO:0000313" key="2">
    <source>
        <dbReference type="Proteomes" id="UP000053157"/>
    </source>
</evidence>